<proteinExistence type="predicted"/>
<keyword evidence="3" id="KW-1185">Reference proteome</keyword>
<accession>A0A165ES50</accession>
<protein>
    <submittedName>
        <fullName evidence="2">Uncharacterized protein</fullName>
    </submittedName>
</protein>
<dbReference type="Proteomes" id="UP000077266">
    <property type="component" value="Unassembled WGS sequence"/>
</dbReference>
<dbReference type="AlphaFoldDB" id="A0A165ES50"/>
<feature type="compositionally biased region" description="Polar residues" evidence="1">
    <location>
        <begin position="529"/>
        <end position="538"/>
    </location>
</feature>
<feature type="region of interest" description="Disordered" evidence="1">
    <location>
        <begin position="1"/>
        <end position="21"/>
    </location>
</feature>
<gene>
    <name evidence="2" type="ORF">EXIGLDRAFT_773547</name>
</gene>
<evidence type="ECO:0000313" key="2">
    <source>
        <dbReference type="EMBL" id="KZV87556.1"/>
    </source>
</evidence>
<organism evidence="2 3">
    <name type="scientific">Exidia glandulosa HHB12029</name>
    <dbReference type="NCBI Taxonomy" id="1314781"/>
    <lineage>
        <taxon>Eukaryota</taxon>
        <taxon>Fungi</taxon>
        <taxon>Dikarya</taxon>
        <taxon>Basidiomycota</taxon>
        <taxon>Agaricomycotina</taxon>
        <taxon>Agaricomycetes</taxon>
        <taxon>Auriculariales</taxon>
        <taxon>Exidiaceae</taxon>
        <taxon>Exidia</taxon>
    </lineage>
</organism>
<feature type="region of interest" description="Disordered" evidence="1">
    <location>
        <begin position="514"/>
        <end position="538"/>
    </location>
</feature>
<name>A0A165ES50_EXIGL</name>
<reference evidence="2 3" key="1">
    <citation type="journal article" date="2016" name="Mol. Biol. Evol.">
        <title>Comparative Genomics of Early-Diverging Mushroom-Forming Fungi Provides Insights into the Origins of Lignocellulose Decay Capabilities.</title>
        <authorList>
            <person name="Nagy L.G."/>
            <person name="Riley R."/>
            <person name="Tritt A."/>
            <person name="Adam C."/>
            <person name="Daum C."/>
            <person name="Floudas D."/>
            <person name="Sun H."/>
            <person name="Yadav J.S."/>
            <person name="Pangilinan J."/>
            <person name="Larsson K.H."/>
            <person name="Matsuura K."/>
            <person name="Barry K."/>
            <person name="Labutti K."/>
            <person name="Kuo R."/>
            <person name="Ohm R.A."/>
            <person name="Bhattacharya S.S."/>
            <person name="Shirouzu T."/>
            <person name="Yoshinaga Y."/>
            <person name="Martin F.M."/>
            <person name="Grigoriev I.V."/>
            <person name="Hibbett D.S."/>
        </authorList>
    </citation>
    <scope>NUCLEOTIDE SEQUENCE [LARGE SCALE GENOMIC DNA]</scope>
    <source>
        <strain evidence="2 3">HHB12029</strain>
    </source>
</reference>
<dbReference type="InParanoid" id="A0A165ES50"/>
<dbReference type="EMBL" id="KV426122">
    <property type="protein sequence ID" value="KZV87556.1"/>
    <property type="molecule type" value="Genomic_DNA"/>
</dbReference>
<evidence type="ECO:0000313" key="3">
    <source>
        <dbReference type="Proteomes" id="UP000077266"/>
    </source>
</evidence>
<sequence length="538" mass="59174">MAGDSTPAPPGTGTDEDVTMKDAPKVLSLMDALRRTSTRSWVGTDFGIIGHSDGCADCATFGQHVAAAIQNGELASMLKTSRQMASRVADRSLLPVMSIREWAQTALPEPAADLIFPVCPMSLIMYYLNVVPAMVDFIERSHRSIMCAPGTTEADVAASEALVAKLITLLKELVSARANVGQLTLAGGYTRLSDDTPPAILALIPRPIRGDRSPIYPTVRLISTPHGDVACAVPNRALSLLELDDNVLVVPRSAGGHAHWPGSNWLYVRYRALSKKELVEGTWDSQFTSELERWRLLIEARAVSFHHLSAMQQGWVARETAEREQQCGREVLNEVLAEAGIVDMGEKFNFFGLISTAPLSLQGVLVGNEWKWDARAMAIWTLIAFCFPGRGEQVMATLRRTRAGPIDSERDVPQFMPVVYDGERDPTASQIVDHLVFDCGLHRADLRHVFKLAADWGKPEIEEDQARLRLLLNEMHARGETNTIGLRPLLYAPDDIAVGDLTAEIVIARHERRHARASTAATSHRTHDQTSSNKRSRA</sequence>
<evidence type="ECO:0000256" key="1">
    <source>
        <dbReference type="SAM" id="MobiDB-lite"/>
    </source>
</evidence>